<proteinExistence type="predicted"/>
<name>A0ABW0HWN3_9BACL</name>
<evidence type="ECO:0000313" key="1">
    <source>
        <dbReference type="EMBL" id="MFC5405524.1"/>
    </source>
</evidence>
<dbReference type="EMBL" id="JBHSMI010000029">
    <property type="protein sequence ID" value="MFC5405524.1"/>
    <property type="molecule type" value="Genomic_DNA"/>
</dbReference>
<dbReference type="RefSeq" id="WP_378136831.1">
    <property type="nucleotide sequence ID" value="NZ_JBHSMI010000029.1"/>
</dbReference>
<comment type="caution">
    <text evidence="1">The sequence shown here is derived from an EMBL/GenBank/DDBJ whole genome shotgun (WGS) entry which is preliminary data.</text>
</comment>
<protein>
    <submittedName>
        <fullName evidence="1">Uncharacterized protein</fullName>
    </submittedName>
</protein>
<keyword evidence="2" id="KW-1185">Reference proteome</keyword>
<accession>A0ABW0HWN3</accession>
<organism evidence="1 2">
    <name type="scientific">Cohnella soli</name>
    <dbReference type="NCBI Taxonomy" id="425005"/>
    <lineage>
        <taxon>Bacteria</taxon>
        <taxon>Bacillati</taxon>
        <taxon>Bacillota</taxon>
        <taxon>Bacilli</taxon>
        <taxon>Bacillales</taxon>
        <taxon>Paenibacillaceae</taxon>
        <taxon>Cohnella</taxon>
    </lineage>
</organism>
<sequence length="153" mass="17828">MEVETLRNIIDYRMIIRADDPTSEEEIRQIRLELGEEKYIVREAVVMLKRMQRTSLDTLCMVEGTLHFRDYDQGAGNPWHQDDAEYSALNAFFTRFTMFGDWSQNELLRTIELGIQRRLILSLPDDVFNSVVTADILCEPGHYVPLPLDQESS</sequence>
<reference evidence="2" key="1">
    <citation type="journal article" date="2019" name="Int. J. Syst. Evol. Microbiol.">
        <title>The Global Catalogue of Microorganisms (GCM) 10K type strain sequencing project: providing services to taxonomists for standard genome sequencing and annotation.</title>
        <authorList>
            <consortium name="The Broad Institute Genomics Platform"/>
            <consortium name="The Broad Institute Genome Sequencing Center for Infectious Disease"/>
            <person name="Wu L."/>
            <person name="Ma J."/>
        </authorList>
    </citation>
    <scope>NUCLEOTIDE SEQUENCE [LARGE SCALE GENOMIC DNA]</scope>
    <source>
        <strain evidence="2">CGMCC 1.18575</strain>
    </source>
</reference>
<dbReference type="Proteomes" id="UP001596113">
    <property type="component" value="Unassembled WGS sequence"/>
</dbReference>
<evidence type="ECO:0000313" key="2">
    <source>
        <dbReference type="Proteomes" id="UP001596113"/>
    </source>
</evidence>
<gene>
    <name evidence="1" type="ORF">ACFPOF_22505</name>
</gene>